<dbReference type="AlphaFoldDB" id="X0ZSI6"/>
<dbReference type="SFLD" id="SFLDS00029">
    <property type="entry name" value="Radical_SAM"/>
    <property type="match status" value="1"/>
</dbReference>
<dbReference type="SFLD" id="SFLDG01067">
    <property type="entry name" value="SPASM/twitch_domain_containing"/>
    <property type="match status" value="1"/>
</dbReference>
<dbReference type="InterPro" id="IPR058240">
    <property type="entry name" value="rSAM_sf"/>
</dbReference>
<accession>X0ZSI6</accession>
<dbReference type="PANTHER" id="PTHR11228:SF7">
    <property type="entry name" value="PQQA PEPTIDE CYCLASE"/>
    <property type="match status" value="1"/>
</dbReference>
<evidence type="ECO:0000256" key="1">
    <source>
        <dbReference type="ARBA" id="ARBA00022691"/>
    </source>
</evidence>
<dbReference type="PANTHER" id="PTHR11228">
    <property type="entry name" value="RADICAL SAM DOMAIN PROTEIN"/>
    <property type="match status" value="1"/>
</dbReference>
<gene>
    <name evidence="6" type="ORF">S01H4_17636</name>
</gene>
<dbReference type="Pfam" id="PF04055">
    <property type="entry name" value="Radical_SAM"/>
    <property type="match status" value="1"/>
</dbReference>
<dbReference type="InterPro" id="IPR013785">
    <property type="entry name" value="Aldolase_TIM"/>
</dbReference>
<evidence type="ECO:0000256" key="3">
    <source>
        <dbReference type="ARBA" id="ARBA00023004"/>
    </source>
</evidence>
<dbReference type="PROSITE" id="PS51918">
    <property type="entry name" value="RADICAL_SAM"/>
    <property type="match status" value="1"/>
</dbReference>
<evidence type="ECO:0000313" key="6">
    <source>
        <dbReference type="EMBL" id="GAG63398.1"/>
    </source>
</evidence>
<protein>
    <recommendedName>
        <fullName evidence="5">Radical SAM core domain-containing protein</fullName>
    </recommendedName>
</protein>
<dbReference type="CDD" id="cd01335">
    <property type="entry name" value="Radical_SAM"/>
    <property type="match status" value="1"/>
</dbReference>
<proteinExistence type="predicted"/>
<sequence length="110" mass="12866">MLVDFKVAKKQIFIQWDSTNDCNLRCHHCYHNEEGQKNHIQGKNSLMNLDEVKSMIDDLVDTTQRWDMVSRFHISGGEPLMRKDLLNILDYTQQNGVPTRLLTNGTIIKY</sequence>
<dbReference type="Gene3D" id="3.20.20.70">
    <property type="entry name" value="Aldolase class I"/>
    <property type="match status" value="1"/>
</dbReference>
<keyword evidence="1" id="KW-0949">S-adenosyl-L-methionine</keyword>
<evidence type="ECO:0000259" key="5">
    <source>
        <dbReference type="PROSITE" id="PS51918"/>
    </source>
</evidence>
<keyword evidence="2" id="KW-0479">Metal-binding</keyword>
<dbReference type="GO" id="GO:0003824">
    <property type="term" value="F:catalytic activity"/>
    <property type="evidence" value="ECO:0007669"/>
    <property type="project" value="InterPro"/>
</dbReference>
<dbReference type="GO" id="GO:0046872">
    <property type="term" value="F:metal ion binding"/>
    <property type="evidence" value="ECO:0007669"/>
    <property type="project" value="UniProtKB-KW"/>
</dbReference>
<keyword evidence="3" id="KW-0408">Iron</keyword>
<dbReference type="InterPro" id="IPR007197">
    <property type="entry name" value="rSAM"/>
</dbReference>
<dbReference type="EMBL" id="BART01007781">
    <property type="protein sequence ID" value="GAG63398.1"/>
    <property type="molecule type" value="Genomic_DNA"/>
</dbReference>
<dbReference type="SUPFAM" id="SSF102114">
    <property type="entry name" value="Radical SAM enzymes"/>
    <property type="match status" value="1"/>
</dbReference>
<name>X0ZSI6_9ZZZZ</name>
<comment type="caution">
    <text evidence="6">The sequence shown here is derived from an EMBL/GenBank/DDBJ whole genome shotgun (WGS) entry which is preliminary data.</text>
</comment>
<keyword evidence="4" id="KW-0411">Iron-sulfur</keyword>
<evidence type="ECO:0000256" key="2">
    <source>
        <dbReference type="ARBA" id="ARBA00022723"/>
    </source>
</evidence>
<dbReference type="GO" id="GO:0051536">
    <property type="term" value="F:iron-sulfur cluster binding"/>
    <property type="evidence" value="ECO:0007669"/>
    <property type="project" value="UniProtKB-KW"/>
</dbReference>
<dbReference type="InterPro" id="IPR050377">
    <property type="entry name" value="Radical_SAM_PqqE_MftC-like"/>
</dbReference>
<evidence type="ECO:0000256" key="4">
    <source>
        <dbReference type="ARBA" id="ARBA00023014"/>
    </source>
</evidence>
<organism evidence="6">
    <name type="scientific">marine sediment metagenome</name>
    <dbReference type="NCBI Taxonomy" id="412755"/>
    <lineage>
        <taxon>unclassified sequences</taxon>
        <taxon>metagenomes</taxon>
        <taxon>ecological metagenomes</taxon>
    </lineage>
</organism>
<feature type="domain" description="Radical SAM core" evidence="5">
    <location>
        <begin position="8"/>
        <end position="110"/>
    </location>
</feature>
<reference evidence="6" key="1">
    <citation type="journal article" date="2014" name="Front. Microbiol.">
        <title>High frequency of phylogenetically diverse reductive dehalogenase-homologous genes in deep subseafloor sedimentary metagenomes.</title>
        <authorList>
            <person name="Kawai M."/>
            <person name="Futagami T."/>
            <person name="Toyoda A."/>
            <person name="Takaki Y."/>
            <person name="Nishi S."/>
            <person name="Hori S."/>
            <person name="Arai W."/>
            <person name="Tsubouchi T."/>
            <person name="Morono Y."/>
            <person name="Uchiyama I."/>
            <person name="Ito T."/>
            <person name="Fujiyama A."/>
            <person name="Inagaki F."/>
            <person name="Takami H."/>
        </authorList>
    </citation>
    <scope>NUCLEOTIDE SEQUENCE</scope>
    <source>
        <strain evidence="6">Expedition CK06-06</strain>
    </source>
</reference>